<proteinExistence type="predicted"/>
<dbReference type="InterPro" id="IPR029058">
    <property type="entry name" value="AB_hydrolase_fold"/>
</dbReference>
<dbReference type="SUPFAM" id="SSF53474">
    <property type="entry name" value="alpha/beta-Hydrolases"/>
    <property type="match status" value="1"/>
</dbReference>
<organism evidence="2 3">
    <name type="scientific">Luteimonas endophytica</name>
    <dbReference type="NCBI Taxonomy" id="3042023"/>
    <lineage>
        <taxon>Bacteria</taxon>
        <taxon>Pseudomonadati</taxon>
        <taxon>Pseudomonadota</taxon>
        <taxon>Gammaproteobacteria</taxon>
        <taxon>Lysobacterales</taxon>
        <taxon>Lysobacteraceae</taxon>
        <taxon>Luteimonas</taxon>
    </lineage>
</organism>
<dbReference type="InterPro" id="IPR000073">
    <property type="entry name" value="AB_hydrolase_1"/>
</dbReference>
<dbReference type="GO" id="GO:0016787">
    <property type="term" value="F:hydrolase activity"/>
    <property type="evidence" value="ECO:0007669"/>
    <property type="project" value="UniProtKB-KW"/>
</dbReference>
<protein>
    <submittedName>
        <fullName evidence="2">Alpha/beta fold hydrolase</fullName>
    </submittedName>
</protein>
<sequence length="334" mass="35980">MNSVSPPAVVADTRAPTNIPWIPDDWRTATLRGAIRALCLVSPRAAERLVMRIWFTPPRLPLRSEAAAFLAGGERLPLRVHGRRVAAWTWGAQHAPAVLLMHGWGGRAAQLRAFVPPLLARGMRVVAFDAPAHGESEPSRLGGGRVSFIEFAAALREAEAAAGPFAGLVAHSSGCTAAALAIRDGWRPPPRIAFIAPFVHPHRYMAPFAATLGISATVMDRFRDRVEREFGRPWSDFEIARLPPAPSLPPLLVVHDREDAEVPIGDSERLAAQWPRARLHPTTGLGHRRLLGDPAVIATVVGTVAAPAAAAAPATPADGRDELDRWFAALERVC</sequence>
<dbReference type="Proteomes" id="UP001156940">
    <property type="component" value="Unassembled WGS sequence"/>
</dbReference>
<dbReference type="PANTHER" id="PTHR43689:SF8">
    <property type="entry name" value="ALPHA_BETA-HYDROLASES SUPERFAMILY PROTEIN"/>
    <property type="match status" value="1"/>
</dbReference>
<dbReference type="EMBL" id="JARXRM010000008">
    <property type="protein sequence ID" value="MDH5821480.1"/>
    <property type="molecule type" value="Genomic_DNA"/>
</dbReference>
<keyword evidence="3" id="KW-1185">Reference proteome</keyword>
<comment type="caution">
    <text evidence="2">The sequence shown here is derived from an EMBL/GenBank/DDBJ whole genome shotgun (WGS) entry which is preliminary data.</text>
</comment>
<evidence type="ECO:0000313" key="3">
    <source>
        <dbReference type="Proteomes" id="UP001156940"/>
    </source>
</evidence>
<dbReference type="Gene3D" id="3.40.50.1820">
    <property type="entry name" value="alpha/beta hydrolase"/>
    <property type="match status" value="1"/>
</dbReference>
<reference evidence="2 3" key="1">
    <citation type="submission" date="2023-04" db="EMBL/GenBank/DDBJ databases">
        <title>Luteimonas endophyticus RD2P54.</title>
        <authorList>
            <person name="Sun J.-Q."/>
        </authorList>
    </citation>
    <scope>NUCLEOTIDE SEQUENCE [LARGE SCALE GENOMIC DNA]</scope>
    <source>
        <strain evidence="2 3">RD2P54</strain>
    </source>
</reference>
<dbReference type="Pfam" id="PF12697">
    <property type="entry name" value="Abhydrolase_6"/>
    <property type="match status" value="1"/>
</dbReference>
<accession>A0ABT6J4D9</accession>
<name>A0ABT6J4D9_9GAMM</name>
<evidence type="ECO:0000259" key="1">
    <source>
        <dbReference type="Pfam" id="PF12697"/>
    </source>
</evidence>
<dbReference type="RefSeq" id="WP_280572181.1">
    <property type="nucleotide sequence ID" value="NZ_JARXRM010000008.1"/>
</dbReference>
<dbReference type="PANTHER" id="PTHR43689">
    <property type="entry name" value="HYDROLASE"/>
    <property type="match status" value="1"/>
</dbReference>
<evidence type="ECO:0000313" key="2">
    <source>
        <dbReference type="EMBL" id="MDH5821480.1"/>
    </source>
</evidence>
<keyword evidence="2" id="KW-0378">Hydrolase</keyword>
<gene>
    <name evidence="2" type="ORF">QFW77_00525</name>
</gene>
<feature type="domain" description="AB hydrolase-1" evidence="1">
    <location>
        <begin position="98"/>
        <end position="298"/>
    </location>
</feature>